<protein>
    <submittedName>
        <fullName evidence="1">Uncharacterized protein</fullName>
    </submittedName>
</protein>
<accession>A0A2P6NH27</accession>
<dbReference type="Proteomes" id="UP000241769">
    <property type="component" value="Unassembled WGS sequence"/>
</dbReference>
<evidence type="ECO:0000313" key="2">
    <source>
        <dbReference type="Proteomes" id="UP000241769"/>
    </source>
</evidence>
<proteinExistence type="predicted"/>
<dbReference type="InParanoid" id="A0A2P6NH27"/>
<sequence length="234" mass="27517">MKSSREPLLYRQQHAEAWFHWSWDIGNGDWDDYLNRVSGIFEYSFNIHLTMFEPAYFRVLPELYGYSQPSSDVLFLLRPKLISFMREPLQESVPHGSMHPFSLNWVGVQHRSMVVDRGPRVRSYIWAQHDAQDKVISCGIPPTERLYSQTPVSQRYATTWPCLDNQRWKPIRGSDGMYGGVLDNYDCPNRPQTDEDIKVAEDNGQLNICWRWNMVEVETWGRSFHVVRQDSPTK</sequence>
<comment type="caution">
    <text evidence="1">The sequence shown here is derived from an EMBL/GenBank/DDBJ whole genome shotgun (WGS) entry which is preliminary data.</text>
</comment>
<reference evidence="1 2" key="1">
    <citation type="journal article" date="2018" name="Genome Biol. Evol.">
        <title>Multiple Roots of Fruiting Body Formation in Amoebozoa.</title>
        <authorList>
            <person name="Hillmann F."/>
            <person name="Forbes G."/>
            <person name="Novohradska S."/>
            <person name="Ferling I."/>
            <person name="Riege K."/>
            <person name="Groth M."/>
            <person name="Westermann M."/>
            <person name="Marz M."/>
            <person name="Spaller T."/>
            <person name="Winckler T."/>
            <person name="Schaap P."/>
            <person name="Glockner G."/>
        </authorList>
    </citation>
    <scope>NUCLEOTIDE SEQUENCE [LARGE SCALE GENOMIC DNA]</scope>
    <source>
        <strain evidence="1 2">Jena</strain>
    </source>
</reference>
<gene>
    <name evidence="1" type="ORF">PROFUN_09472</name>
</gene>
<organism evidence="1 2">
    <name type="scientific">Planoprotostelium fungivorum</name>
    <dbReference type="NCBI Taxonomy" id="1890364"/>
    <lineage>
        <taxon>Eukaryota</taxon>
        <taxon>Amoebozoa</taxon>
        <taxon>Evosea</taxon>
        <taxon>Variosea</taxon>
        <taxon>Cavosteliida</taxon>
        <taxon>Cavosteliaceae</taxon>
        <taxon>Planoprotostelium</taxon>
    </lineage>
</organism>
<evidence type="ECO:0000313" key="1">
    <source>
        <dbReference type="EMBL" id="PRP83260.1"/>
    </source>
</evidence>
<name>A0A2P6NH27_9EUKA</name>
<dbReference type="EMBL" id="MDYQ01000086">
    <property type="protein sequence ID" value="PRP83260.1"/>
    <property type="molecule type" value="Genomic_DNA"/>
</dbReference>
<dbReference type="AlphaFoldDB" id="A0A2P6NH27"/>
<keyword evidence="2" id="KW-1185">Reference proteome</keyword>